<evidence type="ECO:0000256" key="4">
    <source>
        <dbReference type="ARBA" id="ARBA00022448"/>
    </source>
</evidence>
<evidence type="ECO:0000313" key="13">
    <source>
        <dbReference type="Proteomes" id="UP000282818"/>
    </source>
</evidence>
<keyword evidence="7 11" id="KW-0653">Protein transport</keyword>
<dbReference type="Proteomes" id="UP000282818">
    <property type="component" value="Unassembled WGS sequence"/>
</dbReference>
<proteinExistence type="inferred from homology"/>
<sequence>METLVLAAHVIVAAAIIVLVLLQQGKGAEAGAAFGGGASQTVFGSQGSGSFLGRLTGIMAAGLFVTSFVLAIYAKEKAVSVQDAGIPAVEVVEEVEQNNLPTLEESAAPADADVPVAE</sequence>
<dbReference type="Pfam" id="PF03840">
    <property type="entry name" value="SecG"/>
    <property type="match status" value="1"/>
</dbReference>
<evidence type="ECO:0000256" key="5">
    <source>
        <dbReference type="ARBA" id="ARBA00022475"/>
    </source>
</evidence>
<accession>A0A437Q403</accession>
<dbReference type="EMBL" id="SACQ01000012">
    <property type="protein sequence ID" value="RVU29240.1"/>
    <property type="molecule type" value="Genomic_DNA"/>
</dbReference>
<evidence type="ECO:0000256" key="6">
    <source>
        <dbReference type="ARBA" id="ARBA00022692"/>
    </source>
</evidence>
<keyword evidence="4 11" id="KW-0813">Transport</keyword>
<dbReference type="PRINTS" id="PR01651">
    <property type="entry name" value="SECGEXPORT"/>
</dbReference>
<keyword evidence="10 11" id="KW-0472">Membrane</keyword>
<dbReference type="GO" id="GO:0015450">
    <property type="term" value="F:protein-transporting ATPase activity"/>
    <property type="evidence" value="ECO:0007669"/>
    <property type="project" value="UniProtKB-UniRule"/>
</dbReference>
<dbReference type="PANTHER" id="PTHR34182:SF1">
    <property type="entry name" value="PROTEIN-EXPORT MEMBRANE PROTEIN SECG"/>
    <property type="match status" value="1"/>
</dbReference>
<evidence type="ECO:0000256" key="1">
    <source>
        <dbReference type="ARBA" id="ARBA00004651"/>
    </source>
</evidence>
<comment type="similarity">
    <text evidence="2 11">Belongs to the SecG family.</text>
</comment>
<evidence type="ECO:0000256" key="7">
    <source>
        <dbReference type="ARBA" id="ARBA00022927"/>
    </source>
</evidence>
<keyword evidence="8 11" id="KW-1133">Transmembrane helix</keyword>
<dbReference type="NCBIfam" id="TIGR00810">
    <property type="entry name" value="secG"/>
    <property type="match status" value="1"/>
</dbReference>
<evidence type="ECO:0000256" key="9">
    <source>
        <dbReference type="ARBA" id="ARBA00023010"/>
    </source>
</evidence>
<keyword evidence="6 11" id="KW-0812">Transmembrane</keyword>
<evidence type="ECO:0000256" key="3">
    <source>
        <dbReference type="ARBA" id="ARBA00017876"/>
    </source>
</evidence>
<evidence type="ECO:0000256" key="2">
    <source>
        <dbReference type="ARBA" id="ARBA00008445"/>
    </source>
</evidence>
<evidence type="ECO:0000256" key="11">
    <source>
        <dbReference type="RuleBase" id="RU365087"/>
    </source>
</evidence>
<dbReference type="GO" id="GO:0043952">
    <property type="term" value="P:protein transport by the Sec complex"/>
    <property type="evidence" value="ECO:0007669"/>
    <property type="project" value="TreeGrafter"/>
</dbReference>
<evidence type="ECO:0000256" key="10">
    <source>
        <dbReference type="ARBA" id="ARBA00023136"/>
    </source>
</evidence>
<comment type="caution">
    <text evidence="11">Lacks conserved residue(s) required for the propagation of feature annotation.</text>
</comment>
<evidence type="ECO:0000313" key="12">
    <source>
        <dbReference type="EMBL" id="RVU29240.1"/>
    </source>
</evidence>
<keyword evidence="5 11" id="KW-1003">Cell membrane</keyword>
<organism evidence="12 13">
    <name type="scientific">Neptunomonas marina</name>
    <dbReference type="NCBI Taxonomy" id="1815562"/>
    <lineage>
        <taxon>Bacteria</taxon>
        <taxon>Pseudomonadati</taxon>
        <taxon>Pseudomonadota</taxon>
        <taxon>Gammaproteobacteria</taxon>
        <taxon>Oceanospirillales</taxon>
        <taxon>Oceanospirillaceae</taxon>
        <taxon>Neptunomonas</taxon>
    </lineage>
</organism>
<reference evidence="12 13" key="1">
    <citation type="submission" date="2019-01" db="EMBL/GenBank/DDBJ databases">
        <authorList>
            <person name="Chen W.-M."/>
        </authorList>
    </citation>
    <scope>NUCLEOTIDE SEQUENCE [LARGE SCALE GENOMIC DNA]</scope>
    <source>
        <strain evidence="12 13">HPM-16</strain>
    </source>
</reference>
<feature type="transmembrane region" description="Helical" evidence="11">
    <location>
        <begin position="51"/>
        <end position="73"/>
    </location>
</feature>
<dbReference type="GO" id="GO:0005886">
    <property type="term" value="C:plasma membrane"/>
    <property type="evidence" value="ECO:0007669"/>
    <property type="project" value="UniProtKB-SubCell"/>
</dbReference>
<protein>
    <recommendedName>
        <fullName evidence="3 11">Protein-export membrane protein SecG</fullName>
    </recommendedName>
</protein>
<keyword evidence="9 11" id="KW-0811">Translocation</keyword>
<gene>
    <name evidence="12" type="primary">secG</name>
    <name evidence="12" type="ORF">EOE65_17145</name>
</gene>
<comment type="function">
    <text evidence="11">Involved in protein export. Participates in an early event of protein translocation.</text>
</comment>
<dbReference type="AlphaFoldDB" id="A0A437Q403"/>
<name>A0A437Q403_9GAMM</name>
<evidence type="ECO:0000256" key="8">
    <source>
        <dbReference type="ARBA" id="ARBA00022989"/>
    </source>
</evidence>
<dbReference type="InterPro" id="IPR004692">
    <property type="entry name" value="SecG"/>
</dbReference>
<dbReference type="RefSeq" id="WP_127696007.1">
    <property type="nucleotide sequence ID" value="NZ_SACQ01000012.1"/>
</dbReference>
<dbReference type="GO" id="GO:0009306">
    <property type="term" value="P:protein secretion"/>
    <property type="evidence" value="ECO:0007669"/>
    <property type="project" value="UniProtKB-UniRule"/>
</dbReference>
<dbReference type="GO" id="GO:0065002">
    <property type="term" value="P:intracellular protein transmembrane transport"/>
    <property type="evidence" value="ECO:0007669"/>
    <property type="project" value="TreeGrafter"/>
</dbReference>
<dbReference type="PANTHER" id="PTHR34182">
    <property type="entry name" value="PROTEIN-EXPORT MEMBRANE PROTEIN SECG"/>
    <property type="match status" value="1"/>
</dbReference>
<keyword evidence="13" id="KW-1185">Reference proteome</keyword>
<comment type="caution">
    <text evidence="12">The sequence shown here is derived from an EMBL/GenBank/DDBJ whole genome shotgun (WGS) entry which is preliminary data.</text>
</comment>
<comment type="subcellular location">
    <subcellularLocation>
        <location evidence="1 11">Cell membrane</location>
        <topology evidence="1 11">Multi-pass membrane protein</topology>
    </subcellularLocation>
</comment>